<organism evidence="2 3">
    <name type="scientific">Marinobacter halodurans</name>
    <dbReference type="NCBI Taxonomy" id="2528979"/>
    <lineage>
        <taxon>Bacteria</taxon>
        <taxon>Pseudomonadati</taxon>
        <taxon>Pseudomonadota</taxon>
        <taxon>Gammaproteobacteria</taxon>
        <taxon>Pseudomonadales</taxon>
        <taxon>Marinobacteraceae</taxon>
        <taxon>Marinobacter</taxon>
    </lineage>
</organism>
<accession>A0ABY1ZKT2</accession>
<protein>
    <recommendedName>
        <fullName evidence="4">DUF945 family protein</fullName>
    </recommendedName>
</protein>
<evidence type="ECO:0000256" key="1">
    <source>
        <dbReference type="SAM" id="MobiDB-lite"/>
    </source>
</evidence>
<dbReference type="RefSeq" id="WP_131483130.1">
    <property type="nucleotide sequence ID" value="NZ_SJDL01000031.1"/>
</dbReference>
<evidence type="ECO:0008006" key="4">
    <source>
        <dbReference type="Google" id="ProtNLM"/>
    </source>
</evidence>
<name>A0ABY1ZKT2_9GAMM</name>
<proteinExistence type="predicted"/>
<dbReference type="Proteomes" id="UP000313645">
    <property type="component" value="Unassembled WGS sequence"/>
</dbReference>
<dbReference type="EMBL" id="SJDL01000031">
    <property type="protein sequence ID" value="TBW51276.1"/>
    <property type="molecule type" value="Genomic_DNA"/>
</dbReference>
<keyword evidence="3" id="KW-1185">Reference proteome</keyword>
<evidence type="ECO:0000313" key="3">
    <source>
        <dbReference type="Proteomes" id="UP000313645"/>
    </source>
</evidence>
<feature type="region of interest" description="Disordered" evidence="1">
    <location>
        <begin position="332"/>
        <end position="364"/>
    </location>
</feature>
<reference evidence="2 3" key="1">
    <citation type="submission" date="2019-02" db="EMBL/GenBank/DDBJ databases">
        <title>Marinobacter halodurans sp. nov., a marine bacterium isolated from sea tidal flat.</title>
        <authorList>
            <person name="Yoo Y."/>
            <person name="Lee D.W."/>
            <person name="Kim B.S."/>
            <person name="Kim J.-J."/>
        </authorList>
    </citation>
    <scope>NUCLEOTIDE SEQUENCE [LARGE SCALE GENOMIC DNA]</scope>
    <source>
        <strain evidence="2 3">YJ-S3-2</strain>
    </source>
</reference>
<evidence type="ECO:0000313" key="2">
    <source>
        <dbReference type="EMBL" id="TBW51276.1"/>
    </source>
</evidence>
<sequence>MKRILIAAVVVIAGGLFFAQYQMTSTVRDQLDKTVQLASFYGQLSYDDVSVTPTGNLEISGIRFSPHTVDDSIRMDKLVLETDNPWVLYTLSDELRSGHVPDHLALNVVGLRIDPHGPLMQAAVERQGGEGMMTQLGLAGCGDHSRNAGSATGGAVDIIDMSLGYQQTQGGSQLDILSRVTIHGQNTLTTQLTLDPGGALNAFNGLQSARSVALKSAEFQIRDQGAVQQGLEDCARETGMSVEAFQKHHLKAWRAVWSKHALAPDDALANAYKQYIEHPGSTLELTIEPFPPISTEDRYLSTDPDYLSGRLNPKVGIDGGPLKPFRISQTETTAAAGEPATGSLAEPPEPKPAAAAPQTAREAPTGPATIAVNELNRHMHQALRIVLNSGKVLEGRLQAVEGQRLQLQRRMFGGNMVVPVNYSDIQTIQRQ</sequence>
<comment type="caution">
    <text evidence="2">The sequence shown here is derived from an EMBL/GenBank/DDBJ whole genome shotgun (WGS) entry which is preliminary data.</text>
</comment>
<gene>
    <name evidence="2" type="ORF">EZI54_17290</name>
</gene>